<evidence type="ECO:0000313" key="1">
    <source>
        <dbReference type="EMBL" id="EKT4441291.1"/>
    </source>
</evidence>
<evidence type="ECO:0000313" key="2">
    <source>
        <dbReference type="Proteomes" id="UP001214521"/>
    </source>
</evidence>
<comment type="caution">
    <text evidence="1">The sequence shown here is derived from an EMBL/GenBank/DDBJ whole genome shotgun (WGS) entry which is preliminary data.</text>
</comment>
<protein>
    <submittedName>
        <fullName evidence="1">Uncharacterized protein</fullName>
    </submittedName>
</protein>
<dbReference type="AlphaFoldDB" id="A0AAI9CAV9"/>
<name>A0AAI9CAV9_STEMA</name>
<dbReference type="Proteomes" id="UP001214521">
    <property type="component" value="Unassembled WGS sequence"/>
</dbReference>
<proteinExistence type="predicted"/>
<organism evidence="1 2">
    <name type="scientific">Stenotrophomonas maltophilia</name>
    <name type="common">Pseudomonas maltophilia</name>
    <name type="synonym">Xanthomonas maltophilia</name>
    <dbReference type="NCBI Taxonomy" id="40324"/>
    <lineage>
        <taxon>Bacteria</taxon>
        <taxon>Pseudomonadati</taxon>
        <taxon>Pseudomonadota</taxon>
        <taxon>Gammaproteobacteria</taxon>
        <taxon>Lysobacterales</taxon>
        <taxon>Lysobacteraceae</taxon>
        <taxon>Stenotrophomonas</taxon>
        <taxon>Stenotrophomonas maltophilia group</taxon>
    </lineage>
</organism>
<reference evidence="1" key="1">
    <citation type="submission" date="2022-07" db="EMBL/GenBank/DDBJ databases">
        <authorList>
            <consortium name="Clinical and Environmental Microbiology Branch: Whole genome sequencing antimicrobial resistance pathogens in the healthcare setting"/>
        </authorList>
    </citation>
    <scope>NUCLEOTIDE SEQUENCE</scope>
    <source>
        <strain evidence="1">Stenotrophomonas_maltophilia_2021CK-00905</strain>
    </source>
</reference>
<accession>A0AAI9CAV9</accession>
<gene>
    <name evidence="1" type="ORF">QEK83_001941</name>
</gene>
<dbReference type="EMBL" id="ABLOMU010000017">
    <property type="protein sequence ID" value="EKT4441291.1"/>
    <property type="molecule type" value="Genomic_DNA"/>
</dbReference>
<dbReference type="RefSeq" id="WP_164158762.1">
    <property type="nucleotide sequence ID" value="NZ_VKQR01000028.1"/>
</dbReference>
<sequence length="137" mass="15240">MRKKTDNQTTRQAAPHRQFRRSAVGLAVASEADVLVVARKVLSRVRDIRNAQGEGSYVFGDPACSVFALRIGSAAGEGMLREHPDWLFGLYGADTADGKRVSFPSPDQIAEDLREHYGWEQPEPIRWPMQLELFAAA</sequence>